<dbReference type="PANTHER" id="PTHR48105">
    <property type="entry name" value="THIOREDOXIN REDUCTASE 1-RELATED-RELATED"/>
    <property type="match status" value="1"/>
</dbReference>
<comment type="caution">
    <text evidence="5">The sequence shown here is derived from an EMBL/GenBank/DDBJ whole genome shotgun (WGS) entry which is preliminary data.</text>
</comment>
<name>A0A7X9UC26_9ACTN</name>
<dbReference type="Proteomes" id="UP000546970">
    <property type="component" value="Unassembled WGS sequence"/>
</dbReference>
<reference evidence="5 6" key="1">
    <citation type="submission" date="2020-04" db="EMBL/GenBank/DDBJ databases">
        <title>Collinsella sp. KGMB02528 nov., an anaerobic actinobacterium isolated from human feces.</title>
        <authorList>
            <person name="Han K.-I."/>
            <person name="Eom M.K."/>
            <person name="Kim J.-S."/>
            <person name="Lee K.C."/>
            <person name="Suh M.K."/>
            <person name="Park S.-H."/>
            <person name="Lee J.H."/>
            <person name="Kang S.W."/>
            <person name="Park J.-E."/>
            <person name="Oh B.S."/>
            <person name="Yu S.Y."/>
            <person name="Choi S.-H."/>
            <person name="Lee D.H."/>
            <person name="Yoon H."/>
            <person name="Kim B.-Y."/>
            <person name="Lee J.H."/>
            <person name="Lee J.-S."/>
        </authorList>
    </citation>
    <scope>NUCLEOTIDE SEQUENCE [LARGE SCALE GENOMIC DNA]</scope>
    <source>
        <strain evidence="5 6">KGMB02528</strain>
    </source>
</reference>
<accession>A0A7X9UC26</accession>
<comment type="catalytic activity">
    <reaction evidence="3">
        <text>[thioredoxin]-dithiol + NADP(+) = [thioredoxin]-disulfide + NADPH + H(+)</text>
        <dbReference type="Rhea" id="RHEA:20345"/>
        <dbReference type="Rhea" id="RHEA-COMP:10698"/>
        <dbReference type="Rhea" id="RHEA-COMP:10700"/>
        <dbReference type="ChEBI" id="CHEBI:15378"/>
        <dbReference type="ChEBI" id="CHEBI:29950"/>
        <dbReference type="ChEBI" id="CHEBI:50058"/>
        <dbReference type="ChEBI" id="CHEBI:57783"/>
        <dbReference type="ChEBI" id="CHEBI:58349"/>
        <dbReference type="EC" id="1.8.1.9"/>
    </reaction>
</comment>
<keyword evidence="2" id="KW-0560">Oxidoreductase</keyword>
<keyword evidence="6" id="KW-1185">Reference proteome</keyword>
<evidence type="ECO:0000256" key="2">
    <source>
        <dbReference type="ARBA" id="ARBA00023002"/>
    </source>
</evidence>
<organism evidence="5 6">
    <name type="scientific">Collinsella acetigenes</name>
    <dbReference type="NCBI Taxonomy" id="2713419"/>
    <lineage>
        <taxon>Bacteria</taxon>
        <taxon>Bacillati</taxon>
        <taxon>Actinomycetota</taxon>
        <taxon>Coriobacteriia</taxon>
        <taxon>Coriobacteriales</taxon>
        <taxon>Coriobacteriaceae</taxon>
        <taxon>Collinsella</taxon>
    </lineage>
</organism>
<dbReference type="Gene3D" id="3.50.50.60">
    <property type="entry name" value="FAD/NAD(P)-binding domain"/>
    <property type="match status" value="2"/>
</dbReference>
<evidence type="ECO:0000256" key="3">
    <source>
        <dbReference type="ARBA" id="ARBA00048132"/>
    </source>
</evidence>
<protein>
    <submittedName>
        <fullName evidence="5">FAD-dependent oxidoreductase</fullName>
    </submittedName>
</protein>
<gene>
    <name evidence="5" type="ORF">HF320_04820</name>
</gene>
<dbReference type="EMBL" id="JABBCP010000002">
    <property type="protein sequence ID" value="NMF55648.1"/>
    <property type="molecule type" value="Genomic_DNA"/>
</dbReference>
<dbReference type="PRINTS" id="PR00469">
    <property type="entry name" value="PNDRDTASEII"/>
</dbReference>
<dbReference type="SUPFAM" id="SSF51905">
    <property type="entry name" value="FAD/NAD(P)-binding domain"/>
    <property type="match status" value="1"/>
</dbReference>
<keyword evidence="1" id="KW-0285">Flavoprotein</keyword>
<evidence type="ECO:0000256" key="1">
    <source>
        <dbReference type="ARBA" id="ARBA00022630"/>
    </source>
</evidence>
<dbReference type="InterPro" id="IPR023753">
    <property type="entry name" value="FAD/NAD-binding_dom"/>
</dbReference>
<dbReference type="Pfam" id="PF07992">
    <property type="entry name" value="Pyr_redox_2"/>
    <property type="match status" value="1"/>
</dbReference>
<dbReference type="RefSeq" id="WP_169277278.1">
    <property type="nucleotide sequence ID" value="NZ_JABBCP010000002.1"/>
</dbReference>
<proteinExistence type="predicted"/>
<dbReference type="PRINTS" id="PR00368">
    <property type="entry name" value="FADPNR"/>
</dbReference>
<dbReference type="InterPro" id="IPR050097">
    <property type="entry name" value="Ferredoxin-NADP_redctase_2"/>
</dbReference>
<dbReference type="GO" id="GO:0004791">
    <property type="term" value="F:thioredoxin-disulfide reductase (NADPH) activity"/>
    <property type="evidence" value="ECO:0007669"/>
    <property type="project" value="UniProtKB-EC"/>
</dbReference>
<evidence type="ECO:0000313" key="6">
    <source>
        <dbReference type="Proteomes" id="UP000546970"/>
    </source>
</evidence>
<dbReference type="AlphaFoldDB" id="A0A7X9UC26"/>
<sequence>MVSTECDLAVIGGGPAGSSAALYGARAGLKTVIFEPGLPGGQIAQTDIVDNYPGLPDISGFELGSALYQHALDAGVDQVQHFVDALHRKPDGSFLLNIGSDEVSARAIVCALGAKARKAGFTGEDTFTGRGVSYCATCDGMFYRGKLVYVIGGGKAACDEALFLSRIASRVIMLVRRDQFRAPKGIVNKIQATANIDVRFNTLVDSLAGDALPTTIVLKNVLTQQLTEERHNPGSFGVFVFTGFDPVAGLVNEYVDRADDGGVITKEDMSTKTPGLFCAGDMRVKPLRQVVTAVSDGAIAATSAYNYLALI</sequence>
<evidence type="ECO:0000259" key="4">
    <source>
        <dbReference type="Pfam" id="PF07992"/>
    </source>
</evidence>
<feature type="domain" description="FAD/NAD(P)-binding" evidence="4">
    <location>
        <begin position="7"/>
        <end position="297"/>
    </location>
</feature>
<dbReference type="InterPro" id="IPR036188">
    <property type="entry name" value="FAD/NAD-bd_sf"/>
</dbReference>
<evidence type="ECO:0000313" key="5">
    <source>
        <dbReference type="EMBL" id="NMF55648.1"/>
    </source>
</evidence>